<accession>A0A2S1JIZ7</accession>
<proteinExistence type="predicted"/>
<reference evidence="1" key="1">
    <citation type="submission" date="2017-05" db="EMBL/GenBank/DDBJ databases">
        <title>Complete sequence of p1642-1.</title>
        <authorList>
            <person name="Zhao Y."/>
            <person name="Liang Y."/>
            <person name="Sun Q."/>
            <person name="Chen S."/>
            <person name="Tong Y."/>
        </authorList>
    </citation>
    <scope>NUCLEOTIDE SEQUENCE</scope>
    <source>
        <strain evidence="1">1642</strain>
        <plasmid evidence="1">p1642-1</plasmid>
    </source>
</reference>
<sequence length="356" mass="40286">MSEVKVNGSACCDRPAAPLSPTTRLAVQGTAEPFAINFSRPFRCASLDRKKFPAHPGHLQLAKPASDYIGPDNQKIKQVKENNMRLASRFGLTHSIRQERPLTNDELVKVVPSVFSEEKHNSRSDRYTYIPTITLLDKLREEGFQPFFACQSRVRDEDKRGHTKHMVRLRREGANKGTEVPEIILLNSHDGSSSYQMIPGMFRFVCTNGLVCGTSFGEIRVPHKGDIVGRVIEGAYEVLGIFDKITEGVDVMKSIALTKEEQRLFGQAALTYRYEDENKSPVSIEQIIHPRRYEDKKDDIWTTYQRVQENLIKGGLPGRTEKGKRTTTRPVKAIDGDVKLNKALWLIAEKFRTLKG</sequence>
<keyword evidence="1" id="KW-0614">Plasmid</keyword>
<evidence type="ECO:0008006" key="2">
    <source>
        <dbReference type="Google" id="ProtNLM"/>
    </source>
</evidence>
<evidence type="ECO:0000313" key="1">
    <source>
        <dbReference type="EMBL" id="AWF78339.1"/>
    </source>
</evidence>
<dbReference type="InterPro" id="IPR026325">
    <property type="entry name" value="DUF932"/>
</dbReference>
<protein>
    <recommendedName>
        <fullName evidence="2">DUF945 domain-containing protein</fullName>
    </recommendedName>
</protein>
<dbReference type="AlphaFoldDB" id="A0A2S1JIZ7"/>
<geneLocation type="plasmid" evidence="1">
    <name>p1642-1</name>
</geneLocation>
<organism evidence="1">
    <name type="scientific">Klebsiella pneumoniae</name>
    <dbReference type="NCBI Taxonomy" id="573"/>
    <lineage>
        <taxon>Bacteria</taxon>
        <taxon>Pseudomonadati</taxon>
        <taxon>Pseudomonadota</taxon>
        <taxon>Gammaproteobacteria</taxon>
        <taxon>Enterobacterales</taxon>
        <taxon>Enterobacteriaceae</taxon>
        <taxon>Klebsiella/Raoultella group</taxon>
        <taxon>Klebsiella</taxon>
        <taxon>Klebsiella pneumoniae complex</taxon>
    </lineage>
</organism>
<dbReference type="Pfam" id="PF06067">
    <property type="entry name" value="DUF932"/>
    <property type="match status" value="1"/>
</dbReference>
<name>A0A2S1JIZ7_KLEPN</name>
<dbReference type="EMBL" id="MF156695">
    <property type="protein sequence ID" value="AWF78339.1"/>
    <property type="molecule type" value="Genomic_DNA"/>
</dbReference>